<keyword evidence="1" id="KW-1133">Transmembrane helix</keyword>
<sequence>MKGILRLAFKLLVNDSAKFTALIVGITLAVFLMIEMTSIFARILNKSSSTVINVGAKMWVMDPAVQTIASSIGMPDCVLDAVRSIDGVKYAVPLYSGVALVRLRDGTYPAATVIGLHDASLFGLLSFLQLRRHERCWLGGALHRFDNGSPVSGRVEVAALSWRCRHRMHRAAAIASFDGFGSAVMPVSCCSRDLFLATRAEHPARRYLLGSRNCAGWDSRYRAGVRR</sequence>
<dbReference type="AlphaFoldDB" id="A0A1H7EAA7"/>
<evidence type="ECO:0000256" key="1">
    <source>
        <dbReference type="SAM" id="Phobius"/>
    </source>
</evidence>
<evidence type="ECO:0000313" key="2">
    <source>
        <dbReference type="EMBL" id="SEK10829.1"/>
    </source>
</evidence>
<keyword evidence="3" id="KW-1185">Reference proteome</keyword>
<organism evidence="2 3">
    <name type="scientific">Paraburkholderia diazotrophica</name>
    <dbReference type="NCBI Taxonomy" id="667676"/>
    <lineage>
        <taxon>Bacteria</taxon>
        <taxon>Pseudomonadati</taxon>
        <taxon>Pseudomonadota</taxon>
        <taxon>Betaproteobacteria</taxon>
        <taxon>Burkholderiales</taxon>
        <taxon>Burkholderiaceae</taxon>
        <taxon>Paraburkholderia</taxon>
    </lineage>
</organism>
<name>A0A1H7EAA7_9BURK</name>
<dbReference type="STRING" id="667676.SAMN05192539_104922"/>
<feature type="transmembrane region" description="Helical" evidence="1">
    <location>
        <begin position="21"/>
        <end position="44"/>
    </location>
</feature>
<dbReference type="EMBL" id="FNYE01000049">
    <property type="protein sequence ID" value="SEK10829.1"/>
    <property type="molecule type" value="Genomic_DNA"/>
</dbReference>
<reference evidence="3" key="1">
    <citation type="submission" date="2016-10" db="EMBL/GenBank/DDBJ databases">
        <authorList>
            <person name="Varghese N."/>
            <person name="Submissions S."/>
        </authorList>
    </citation>
    <scope>NUCLEOTIDE SEQUENCE [LARGE SCALE GENOMIC DNA]</scope>
    <source>
        <strain evidence="3">LMG 26031</strain>
    </source>
</reference>
<protein>
    <submittedName>
        <fullName evidence="2">Uncharacterized protein</fullName>
    </submittedName>
</protein>
<proteinExistence type="predicted"/>
<keyword evidence="1" id="KW-0812">Transmembrane</keyword>
<evidence type="ECO:0000313" key="3">
    <source>
        <dbReference type="Proteomes" id="UP000198866"/>
    </source>
</evidence>
<gene>
    <name evidence="2" type="ORF">SAMN05192539_104922</name>
</gene>
<accession>A0A1H7EAA7</accession>
<keyword evidence="1" id="KW-0472">Membrane</keyword>
<dbReference type="Proteomes" id="UP000198866">
    <property type="component" value="Unassembled WGS sequence"/>
</dbReference>